<dbReference type="EMBL" id="FRFC01000005">
    <property type="protein sequence ID" value="SHO47675.1"/>
    <property type="molecule type" value="Genomic_DNA"/>
</dbReference>
<sequence length="450" mass="50004">MSYCYDILKRSKELHLDECEAISIQKDIITVRITDSEIAETKHNREKSFAVRIIDKKKIMSARTTENENDLVERALQARAFVRPMNLWDTLPYPSAYTTTERTYDPHLAKISDTSAIDIAEEMINASRHKHVTRISGSLNIVSETFHIVNTNGIDYSDKSTFIAGTINTESETGNNAVSGIGADCSRTRDRFSAHRVGSDASEMCVSSINPQKVEQDTYQIIFDPYAFGDLLSFVFSANFNLKTYSEKRSCFSGKFGEKISDDNLTIMDDPHAPEGIGSKPFDDEGVPTKPQYLINSGIFSGLFSDSFEAFKNQKRSSANAARPGSPMGRSTQPLTVPQPHNLRVVDGKYSREEIIKNTKKGLRVGRLWYTYPINPEQGDFSCTARSGVKIIKDGKISSPGKSVRIVHNLKTILANIVSIGNDSRNILQWHSLPSITPTISVSGIPVTSL</sequence>
<proteinExistence type="predicted"/>
<dbReference type="GO" id="GO:0008237">
    <property type="term" value="F:metallopeptidase activity"/>
    <property type="evidence" value="ECO:0007669"/>
    <property type="project" value="InterPro"/>
</dbReference>
<accession>A0A2H1EJI3</accession>
<dbReference type="InterPro" id="IPR045570">
    <property type="entry name" value="Metalloprtase-TldD/E_cen_dom"/>
</dbReference>
<dbReference type="Pfam" id="PF19289">
    <property type="entry name" value="PmbA_TldD_3rd"/>
    <property type="match status" value="1"/>
</dbReference>
<protein>
    <submittedName>
        <fullName evidence="4">Peptidase U62 modulator of DNA gyrase</fullName>
    </submittedName>
</protein>
<dbReference type="AlphaFoldDB" id="A0A2H1EJI3"/>
<dbReference type="InterPro" id="IPR045569">
    <property type="entry name" value="Metalloprtase-TldD/E_C"/>
</dbReference>
<dbReference type="InterPro" id="IPR035068">
    <property type="entry name" value="TldD/PmbA_N"/>
</dbReference>
<dbReference type="Pfam" id="PF19290">
    <property type="entry name" value="PmbA_TldD_2nd"/>
    <property type="match status" value="1"/>
</dbReference>
<evidence type="ECO:0000256" key="1">
    <source>
        <dbReference type="SAM" id="MobiDB-lite"/>
    </source>
</evidence>
<evidence type="ECO:0000313" key="4">
    <source>
        <dbReference type="EMBL" id="SHO47675.1"/>
    </source>
</evidence>
<gene>
    <name evidence="4" type="ORF">NSIN_40176</name>
</gene>
<dbReference type="PANTHER" id="PTHR43421:SF1">
    <property type="entry name" value="METALLOPROTEASE PMBA"/>
    <property type="match status" value="1"/>
</dbReference>
<feature type="region of interest" description="Disordered" evidence="1">
    <location>
        <begin position="315"/>
        <end position="340"/>
    </location>
</feature>
<dbReference type="PANTHER" id="PTHR43421">
    <property type="entry name" value="METALLOPROTEASE PMBA"/>
    <property type="match status" value="1"/>
</dbReference>
<organism evidence="4 5">
    <name type="scientific">Nitrosotalea sinensis</name>
    <dbReference type="NCBI Taxonomy" id="1499975"/>
    <lineage>
        <taxon>Archaea</taxon>
        <taxon>Nitrososphaerota</taxon>
        <taxon>Nitrososphaeria</taxon>
        <taxon>Nitrosotaleales</taxon>
        <taxon>Nitrosotaleaceae</taxon>
        <taxon>Nitrosotalea</taxon>
    </lineage>
</organism>
<evidence type="ECO:0000313" key="5">
    <source>
        <dbReference type="Proteomes" id="UP000232412"/>
    </source>
</evidence>
<dbReference type="Gene3D" id="3.30.2290.10">
    <property type="entry name" value="PmbA/TldD superfamily"/>
    <property type="match status" value="1"/>
</dbReference>
<dbReference type="OrthoDB" id="84520at2157"/>
<dbReference type="SUPFAM" id="SSF111283">
    <property type="entry name" value="Putative modulator of DNA gyrase, PmbA/TldD"/>
    <property type="match status" value="1"/>
</dbReference>
<dbReference type="RefSeq" id="WP_177346304.1">
    <property type="nucleotide sequence ID" value="NZ_FRFC01000005.1"/>
</dbReference>
<feature type="domain" description="Metalloprotease TldD/E central" evidence="3">
    <location>
        <begin position="107"/>
        <end position="203"/>
    </location>
</feature>
<dbReference type="GO" id="GO:0005829">
    <property type="term" value="C:cytosol"/>
    <property type="evidence" value="ECO:0007669"/>
    <property type="project" value="TreeGrafter"/>
</dbReference>
<evidence type="ECO:0000259" key="3">
    <source>
        <dbReference type="Pfam" id="PF19290"/>
    </source>
</evidence>
<name>A0A2H1EJI3_9ARCH</name>
<dbReference type="InterPro" id="IPR036059">
    <property type="entry name" value="TldD/PmbA_sf"/>
</dbReference>
<keyword evidence="5" id="KW-1185">Reference proteome</keyword>
<dbReference type="Proteomes" id="UP000232412">
    <property type="component" value="Unassembled WGS sequence"/>
</dbReference>
<dbReference type="GO" id="GO:0006508">
    <property type="term" value="P:proteolysis"/>
    <property type="evidence" value="ECO:0007669"/>
    <property type="project" value="InterPro"/>
</dbReference>
<feature type="domain" description="Metalloprotease TldD/E C-terminal" evidence="2">
    <location>
        <begin position="217"/>
        <end position="448"/>
    </location>
</feature>
<evidence type="ECO:0000259" key="2">
    <source>
        <dbReference type="Pfam" id="PF19289"/>
    </source>
</evidence>
<dbReference type="InterPro" id="IPR047657">
    <property type="entry name" value="PmbA"/>
</dbReference>
<reference evidence="5" key="1">
    <citation type="submission" date="2016-12" db="EMBL/GenBank/DDBJ databases">
        <authorList>
            <person name="Herbold C."/>
        </authorList>
    </citation>
    <scope>NUCLEOTIDE SEQUENCE [LARGE SCALE GENOMIC DNA]</scope>
</reference>